<feature type="compositionally biased region" description="Low complexity" evidence="1">
    <location>
        <begin position="26"/>
        <end position="40"/>
    </location>
</feature>
<feature type="region of interest" description="Disordered" evidence="1">
    <location>
        <begin position="156"/>
        <end position="177"/>
    </location>
</feature>
<dbReference type="SUPFAM" id="SSF46689">
    <property type="entry name" value="Homeodomain-like"/>
    <property type="match status" value="1"/>
</dbReference>
<keyword evidence="4" id="KW-1185">Reference proteome</keyword>
<feature type="region of interest" description="Disordered" evidence="1">
    <location>
        <begin position="1"/>
        <end position="106"/>
    </location>
</feature>
<dbReference type="STRING" id="4529.A0A0E0MYH8"/>
<reference evidence="4" key="1">
    <citation type="submission" date="2013-06" db="EMBL/GenBank/DDBJ databases">
        <authorList>
            <person name="Zhao Q."/>
        </authorList>
    </citation>
    <scope>NUCLEOTIDE SEQUENCE</scope>
    <source>
        <strain evidence="4">cv. W1943</strain>
    </source>
</reference>
<dbReference type="AlphaFoldDB" id="A0A0E0MYH8"/>
<dbReference type="EnsemblPlants" id="ORUFI01G23320.1">
    <property type="protein sequence ID" value="ORUFI01G23320.1"/>
    <property type="gene ID" value="ORUFI01G23320"/>
</dbReference>
<organism evidence="3 4">
    <name type="scientific">Oryza rufipogon</name>
    <name type="common">Brownbeard rice</name>
    <name type="synonym">Asian wild rice</name>
    <dbReference type="NCBI Taxonomy" id="4529"/>
    <lineage>
        <taxon>Eukaryota</taxon>
        <taxon>Viridiplantae</taxon>
        <taxon>Streptophyta</taxon>
        <taxon>Embryophyta</taxon>
        <taxon>Tracheophyta</taxon>
        <taxon>Spermatophyta</taxon>
        <taxon>Magnoliopsida</taxon>
        <taxon>Liliopsida</taxon>
        <taxon>Poales</taxon>
        <taxon>Poaceae</taxon>
        <taxon>BOP clade</taxon>
        <taxon>Oryzoideae</taxon>
        <taxon>Oryzeae</taxon>
        <taxon>Oryzinae</taxon>
        <taxon>Oryza</taxon>
    </lineage>
</organism>
<dbReference type="Gramene" id="ORUFI01G23320.1">
    <property type="protein sequence ID" value="ORUFI01G23320.1"/>
    <property type="gene ID" value="ORUFI01G23320"/>
</dbReference>
<sequence length="565" mass="63370">MAKKRESCTPDARGTPWKGRLRSHHPALPTSPSLLPSSSAKNQKKKREQEAQSFKRRAAPKKAKDTGKCGSRSQDAAEKPLLPAPPRRSPRLAGNPPALESMVRGKQSAIVPFRRSLRLRHNQNSQNAFSMDQNHESSSRRSQKNTVVKLSMRMVSHKDSQKIFCQDSQGIPPRIRVPDLSCKKTQKEELNSNCCEKLARKRKRGTEERMSSSKRQSHKDPKSLSLKCQESTPTNKPRNTSHKKGENNSSSMPQPKFCDGRLMNAERNNKELNGSERRETQCGLNNWTEEQDMALRKAYFTARPSPNFWKKVSKMVPGKSAEECLSRVHADLSTPTPIAPRPRTSKMKFSPLGHFTLSDPKHPNVLEPSFRRRTAKQKSLAAQKTVRHLLKKQCLTDQTQEADHFSIFETSPTVLPVEFSFEDSPGTPNSSGKKLLARLETVKNVGINPAEPSPAVLKPIKNVILHEKYVDRLSRREGTTRPRKKAAGSKALDSVKTQQAGGVKAARNALITEATDFISHFKKMQANPLAHVVEDDEDDEIDGGCTVSAPEAYVEYVPSYKKRNR</sequence>
<dbReference type="HOGENOM" id="CLU_030164_0_0_1"/>
<dbReference type="PROSITE" id="PS50090">
    <property type="entry name" value="MYB_LIKE"/>
    <property type="match status" value="1"/>
</dbReference>
<dbReference type="InterPro" id="IPR009057">
    <property type="entry name" value="Homeodomain-like_sf"/>
</dbReference>
<name>A0A0E0MYH8_ORYRU</name>
<dbReference type="Proteomes" id="UP000008022">
    <property type="component" value="Unassembled WGS sequence"/>
</dbReference>
<dbReference type="Gene3D" id="1.10.10.60">
    <property type="entry name" value="Homeodomain-like"/>
    <property type="match status" value="1"/>
</dbReference>
<dbReference type="SMART" id="SM00717">
    <property type="entry name" value="SANT"/>
    <property type="match status" value="1"/>
</dbReference>
<dbReference type="InterPro" id="IPR001005">
    <property type="entry name" value="SANT/Myb"/>
</dbReference>
<feature type="domain" description="Myb-like" evidence="2">
    <location>
        <begin position="285"/>
        <end position="332"/>
    </location>
</feature>
<protein>
    <recommendedName>
        <fullName evidence="2">Myb-like domain-containing protein</fullName>
    </recommendedName>
</protein>
<feature type="compositionally biased region" description="Polar residues" evidence="1">
    <location>
        <begin position="226"/>
        <end position="238"/>
    </location>
</feature>
<evidence type="ECO:0000259" key="2">
    <source>
        <dbReference type="PROSITE" id="PS50090"/>
    </source>
</evidence>
<dbReference type="eggNOG" id="ENOG502QVQH">
    <property type="taxonomic scope" value="Eukaryota"/>
</dbReference>
<feature type="region of interest" description="Disordered" evidence="1">
    <location>
        <begin position="200"/>
        <end position="261"/>
    </location>
</feature>
<proteinExistence type="predicted"/>
<evidence type="ECO:0000313" key="4">
    <source>
        <dbReference type="Proteomes" id="UP000008022"/>
    </source>
</evidence>
<accession>A0A0E0MYH8</accession>
<dbReference type="CDD" id="cd00167">
    <property type="entry name" value="SANT"/>
    <property type="match status" value="1"/>
</dbReference>
<reference evidence="3" key="2">
    <citation type="submission" date="2015-06" db="UniProtKB">
        <authorList>
            <consortium name="EnsemblPlants"/>
        </authorList>
    </citation>
    <scope>IDENTIFICATION</scope>
</reference>
<evidence type="ECO:0000256" key="1">
    <source>
        <dbReference type="SAM" id="MobiDB-lite"/>
    </source>
</evidence>
<evidence type="ECO:0000313" key="3">
    <source>
        <dbReference type="EnsemblPlants" id="ORUFI01G23320.1"/>
    </source>
</evidence>
<dbReference type="OMA" id="SHFKKMQ"/>